<comment type="similarity">
    <text evidence="2">Belongs to the Nudix hydrolase family.</text>
</comment>
<evidence type="ECO:0000259" key="3">
    <source>
        <dbReference type="PROSITE" id="PS51462"/>
    </source>
</evidence>
<dbReference type="Proteomes" id="UP000177082">
    <property type="component" value="Unassembled WGS sequence"/>
</dbReference>
<organism evidence="4 5">
    <name type="scientific">Candidatus Woesebacteria bacterium RIFCSPLOWO2_01_FULL_39_21</name>
    <dbReference type="NCBI Taxonomy" id="1802519"/>
    <lineage>
        <taxon>Bacteria</taxon>
        <taxon>Candidatus Woeseibacteriota</taxon>
    </lineage>
</organism>
<dbReference type="InterPro" id="IPR000086">
    <property type="entry name" value="NUDIX_hydrolase_dom"/>
</dbReference>
<proteinExistence type="inferred from homology"/>
<protein>
    <recommendedName>
        <fullName evidence="3">Nudix hydrolase domain-containing protein</fullName>
    </recommendedName>
</protein>
<dbReference type="PANTHER" id="PTHR43736">
    <property type="entry name" value="ADP-RIBOSE PYROPHOSPHATASE"/>
    <property type="match status" value="1"/>
</dbReference>
<evidence type="ECO:0000313" key="4">
    <source>
        <dbReference type="EMBL" id="OGM63403.1"/>
    </source>
</evidence>
<dbReference type="PANTHER" id="PTHR43736:SF1">
    <property type="entry name" value="DIHYDRONEOPTERIN TRIPHOSPHATE DIPHOSPHATASE"/>
    <property type="match status" value="1"/>
</dbReference>
<evidence type="ECO:0000313" key="5">
    <source>
        <dbReference type="Proteomes" id="UP000177082"/>
    </source>
</evidence>
<dbReference type="PRINTS" id="PR00502">
    <property type="entry name" value="NUDIXFAMILY"/>
</dbReference>
<gene>
    <name evidence="4" type="ORF">A2961_02990</name>
</gene>
<dbReference type="SUPFAM" id="SSF55811">
    <property type="entry name" value="Nudix"/>
    <property type="match status" value="1"/>
</dbReference>
<dbReference type="EMBL" id="MGHF01000017">
    <property type="protein sequence ID" value="OGM63403.1"/>
    <property type="molecule type" value="Genomic_DNA"/>
</dbReference>
<accession>A0A1F8BH97</accession>
<name>A0A1F8BH97_9BACT</name>
<dbReference type="STRING" id="1802519.A2961_02990"/>
<keyword evidence="1 2" id="KW-0378">Hydrolase</keyword>
<comment type="caution">
    <text evidence="4">The sequence shown here is derived from an EMBL/GenBank/DDBJ whole genome shotgun (WGS) entry which is preliminary data.</text>
</comment>
<dbReference type="Gene3D" id="3.90.79.10">
    <property type="entry name" value="Nucleoside Triphosphate Pyrophosphohydrolase"/>
    <property type="match status" value="1"/>
</dbReference>
<reference evidence="4 5" key="1">
    <citation type="journal article" date="2016" name="Nat. Commun.">
        <title>Thousands of microbial genomes shed light on interconnected biogeochemical processes in an aquifer system.</title>
        <authorList>
            <person name="Anantharaman K."/>
            <person name="Brown C.T."/>
            <person name="Hug L.A."/>
            <person name="Sharon I."/>
            <person name="Castelle C.J."/>
            <person name="Probst A.J."/>
            <person name="Thomas B.C."/>
            <person name="Singh A."/>
            <person name="Wilkins M.J."/>
            <person name="Karaoz U."/>
            <person name="Brodie E.L."/>
            <person name="Williams K.H."/>
            <person name="Hubbard S.S."/>
            <person name="Banfield J.F."/>
        </authorList>
    </citation>
    <scope>NUCLEOTIDE SEQUENCE [LARGE SCALE GENOMIC DNA]</scope>
</reference>
<evidence type="ECO:0000256" key="1">
    <source>
        <dbReference type="ARBA" id="ARBA00022801"/>
    </source>
</evidence>
<dbReference type="InterPro" id="IPR020476">
    <property type="entry name" value="Nudix_hydrolase"/>
</dbReference>
<evidence type="ECO:0000256" key="2">
    <source>
        <dbReference type="RuleBase" id="RU003476"/>
    </source>
</evidence>
<dbReference type="InterPro" id="IPR015797">
    <property type="entry name" value="NUDIX_hydrolase-like_dom_sf"/>
</dbReference>
<feature type="domain" description="Nudix hydrolase" evidence="3">
    <location>
        <begin position="7"/>
        <end position="160"/>
    </location>
</feature>
<dbReference type="AlphaFoldDB" id="A0A1F8BH97"/>
<dbReference type="PROSITE" id="PS00893">
    <property type="entry name" value="NUDIX_BOX"/>
    <property type="match status" value="1"/>
</dbReference>
<dbReference type="InterPro" id="IPR020084">
    <property type="entry name" value="NUDIX_hydrolase_CS"/>
</dbReference>
<dbReference type="GO" id="GO:0016787">
    <property type="term" value="F:hydrolase activity"/>
    <property type="evidence" value="ECO:0007669"/>
    <property type="project" value="UniProtKB-KW"/>
</dbReference>
<dbReference type="PROSITE" id="PS51462">
    <property type="entry name" value="NUDIX"/>
    <property type="match status" value="1"/>
</dbReference>
<sequence length="165" mass="19363">MAHTNKVLEYTINCFIIKNDKVLLIFNKKYNSWFGPGGHIEKDEDPETTIYREMEEETGIKKSELELLDPRNSLPKENIFSDMGGMKSRSVVTPTFTDIHQVSEEHTHVAYRFFLTTDVDPRGSKDKFVTNHKWFTERDLDDPKYNLKKHVKFYAKYALKIASRP</sequence>
<dbReference type="Pfam" id="PF00293">
    <property type="entry name" value="NUDIX"/>
    <property type="match status" value="1"/>
</dbReference>